<dbReference type="GeneID" id="6749074"/>
<dbReference type="Proteomes" id="UP000009022">
    <property type="component" value="Unassembled WGS sequence"/>
</dbReference>
<evidence type="ECO:0000256" key="6">
    <source>
        <dbReference type="ARBA" id="ARBA00022763"/>
    </source>
</evidence>
<dbReference type="GO" id="GO:0006281">
    <property type="term" value="P:DNA repair"/>
    <property type="evidence" value="ECO:0007669"/>
    <property type="project" value="UniProtKB-KW"/>
</dbReference>
<dbReference type="PhylomeDB" id="B3RKW2"/>
<dbReference type="OMA" id="ECTQLVP"/>
<evidence type="ECO:0008006" key="14">
    <source>
        <dbReference type="Google" id="ProtNLM"/>
    </source>
</evidence>
<dbReference type="HOGENOM" id="CLU_000772_2_0_1"/>
<keyword evidence="8" id="KW-0539">Nucleus</keyword>
<feature type="domain" description="Proteasome activator Blm10 middle HEAT repeats region" evidence="10">
    <location>
        <begin position="478"/>
        <end position="772"/>
    </location>
</feature>
<dbReference type="KEGG" id="tad:TRIADDRAFT_51787"/>
<keyword evidence="13" id="KW-1185">Reference proteome</keyword>
<organism evidence="12 13">
    <name type="scientific">Trichoplax adhaerens</name>
    <name type="common">Trichoplax reptans</name>
    <dbReference type="NCBI Taxonomy" id="10228"/>
    <lineage>
        <taxon>Eukaryota</taxon>
        <taxon>Metazoa</taxon>
        <taxon>Placozoa</taxon>
        <taxon>Uniplacotomia</taxon>
        <taxon>Trichoplacea</taxon>
        <taxon>Trichoplacidae</taxon>
        <taxon>Trichoplax</taxon>
    </lineage>
</organism>
<accession>B3RKW2</accession>
<evidence type="ECO:0000256" key="2">
    <source>
        <dbReference type="ARBA" id="ARBA00004496"/>
    </source>
</evidence>
<dbReference type="GO" id="GO:0070628">
    <property type="term" value="F:proteasome binding"/>
    <property type="evidence" value="ECO:0000318"/>
    <property type="project" value="GO_Central"/>
</dbReference>
<sequence>MDDNSTKPKMQRNSDVVNFQQESLNYNQLLPYYEEIEANSQQLFQKIKHNLALAVENGELRPGAMHWSIQLDNYIHAYGRRFSKDDHIKLVQLLYKLLTIPDLPPLLVQQFGCVLISLLSKKKLLSRDDLQLEWKPLYRLYHEVYYTNYENNTIRLKKIKSCCKPVIFRLMLATRTYFTASATEEMLQEWRPMMYPFDTSIMLKATSYFCSFLPTALLPHEHNQGFKLWFDELMNLYISCLNSPSWEANLVYLFVRLAKENIGYVHWEPYLAKIFQRILNSFNLPVGKRQVPRSKNAMYKANLCAEWIINMMGDKESKVQFYLNQLLRAIENFCHPSNVGAWVGKIQNFLGSLTSAFIYRLRLERKPKKTWVPKIPKEYHITDDDITTFVENIRPIAMLLLFTKHLSDEVALIIQNLSILRPEIMLPPLLDRTFASLTTLTEPHQVIATMTTLIFYMAAFGLIPIVDCSMLASEEALTEEEKELCSLTARFEDILIQFIDRCFEMIENSSNVESLKSYNTIDGESSFNNEDRQFAEGFYRVFMTILSQSSRTLAMVVIKKLFGFVRGHILGDTIAGHICCAIVSAAANAQPEMTLKLFLPYHSRNILEIIETDDFVDEEQVESGLIWYLLVFSKLMTADGRYIIQYKDHIYKVISMSIHLKSKTASNFTCQGFSSLLESLTAVYPGDRSMANDSPSQYNYLKDWAKCYDRRDVVIDWHKPSEAEMEFAHDLMHDFLIQETNKMQDLTTGPINMKREEIHQCLHIIYCILTGAGEALPPWDKPYLSPLLVYTTLINLKFLRNIYTLYFVGYFLDHVTDDTKSFNLMLSIYDQVLFNYGGQNDHLQEREFLANWWKRLISNKKRRNHIYPCRMTELHQMMISDVLKLSVCDYCEGALFVLTDADTCKFVCHQWENMQQIWPALVKADHSEKSSILILINKVYQQMCREYATLALKYEVPVECREAARALTGTVSVSNKDGDLFLEEMNNCNRRQYMELVNLLLDLCETGDNNMLVFPLENNRFDVKDWKSNTLIDKPYIGYNNVWPRSILTHAALEQQPKVDRGIQEMTEHEAAMYAVLNSHEFIESLIKLYSLEISKDEAFNMHNYAMFKGIFRNFGDSLLPLFERHVENLFADTEHSSSQKCALEIVAGLVRGSKHWGSEKKNRDPKRLRSLFSLLFNENIFAGEQASFLDASALSLIRIFVSDMEWKGYEVQNLALKLVSPWLDHQYKDVRSSLGSLLRDIFKFDVAISKNYVSKGPTATKFIESLLPSLSKLFTEDKRSDGNVELVDPEEKQATLRLSETLLEWLISCNRQNSRTPQPYSIATYKLLPLLIGLENQEDDKDLQILCKLAFGYLAQAQLSDAAVDSVMLALTQVVQSNSWHHRYSMLLFIQVMTFRNLFLLFEHTTATSTIEDILLKLIFDEQIENMRRVFSHEFKLQSFIFGFTILVKKVISRRHSAILGLAACIQAFPYDVPPWLPEILIFIGDRLNDPPPIKTTVKSVVSEFKRTHLDNWEEHKQYFTVDQLSALSDFLISPSYYA</sequence>
<dbReference type="GO" id="GO:0016504">
    <property type="term" value="F:peptidase activator activity"/>
    <property type="evidence" value="ECO:0000318"/>
    <property type="project" value="GO_Central"/>
</dbReference>
<dbReference type="InterPro" id="IPR032430">
    <property type="entry name" value="Blm10_mid"/>
</dbReference>
<evidence type="ECO:0000313" key="12">
    <source>
        <dbReference type="EMBL" id="EDV29443.1"/>
    </source>
</evidence>
<evidence type="ECO:0000259" key="11">
    <source>
        <dbReference type="Pfam" id="PF23096"/>
    </source>
</evidence>
<dbReference type="InterPro" id="IPR016024">
    <property type="entry name" value="ARM-type_fold"/>
</dbReference>
<dbReference type="Pfam" id="PF23096">
    <property type="entry name" value="HEAT_PSME4"/>
    <property type="match status" value="1"/>
</dbReference>
<dbReference type="GO" id="GO:0005634">
    <property type="term" value="C:nucleus"/>
    <property type="evidence" value="ECO:0000318"/>
    <property type="project" value="GO_Central"/>
</dbReference>
<feature type="domain" description="Proteasome activator complex subunit 4-like HEAT repeat-like" evidence="11">
    <location>
        <begin position="1007"/>
        <end position="1177"/>
    </location>
</feature>
<gene>
    <name evidence="12" type="ORF">TRIADDRAFT_51787</name>
</gene>
<evidence type="ECO:0000313" key="13">
    <source>
        <dbReference type="Proteomes" id="UP000009022"/>
    </source>
</evidence>
<proteinExistence type="inferred from homology"/>
<dbReference type="PANTHER" id="PTHR32170">
    <property type="entry name" value="PROTEASOME ACTIVATOR COMPLEX SUBUNIT 4"/>
    <property type="match status" value="1"/>
</dbReference>
<evidence type="ECO:0000256" key="5">
    <source>
        <dbReference type="ARBA" id="ARBA00022737"/>
    </source>
</evidence>
<dbReference type="CTD" id="6749074"/>
<dbReference type="eggNOG" id="KOG1851">
    <property type="taxonomic scope" value="Eukaryota"/>
</dbReference>
<evidence type="ECO:0000256" key="3">
    <source>
        <dbReference type="ARBA" id="ARBA00005739"/>
    </source>
</evidence>
<evidence type="ECO:0000256" key="8">
    <source>
        <dbReference type="ARBA" id="ARBA00023242"/>
    </source>
</evidence>
<dbReference type="STRING" id="10228.B3RKW2"/>
<comment type="subcellular location">
    <subcellularLocation>
        <location evidence="2">Cytoplasm</location>
    </subcellularLocation>
    <subcellularLocation>
        <location evidence="1">Nucleus</location>
    </subcellularLocation>
</comment>
<dbReference type="PANTHER" id="PTHR32170:SF3">
    <property type="entry name" value="PROTEASOME ACTIVATOR COMPLEX SUBUNIT 4"/>
    <property type="match status" value="1"/>
</dbReference>
<evidence type="ECO:0000259" key="9">
    <source>
        <dbReference type="Pfam" id="PF11919"/>
    </source>
</evidence>
<dbReference type="RefSeq" id="XP_002108645.1">
    <property type="nucleotide sequence ID" value="XM_002108609.1"/>
</dbReference>
<evidence type="ECO:0000256" key="7">
    <source>
        <dbReference type="ARBA" id="ARBA00023204"/>
    </source>
</evidence>
<evidence type="ECO:0000259" key="10">
    <source>
        <dbReference type="Pfam" id="PF16507"/>
    </source>
</evidence>
<dbReference type="Pfam" id="PF16507">
    <property type="entry name" value="HEAT_PSME4_mid"/>
    <property type="match status" value="2"/>
</dbReference>
<dbReference type="InterPro" id="IPR021843">
    <property type="entry name" value="PSME4_C"/>
</dbReference>
<keyword evidence="5" id="KW-0677">Repeat</keyword>
<name>B3RKW2_TRIAD</name>
<protein>
    <recommendedName>
        <fullName evidence="14">Proteasome activator complex subunit 4 C-terminal domain-containing protein</fullName>
    </recommendedName>
</protein>
<keyword evidence="6" id="KW-0227">DNA damage</keyword>
<dbReference type="InParanoid" id="B3RKW2"/>
<dbReference type="OrthoDB" id="17907at2759"/>
<keyword evidence="7" id="KW-0234">DNA repair</keyword>
<dbReference type="EMBL" id="DS985241">
    <property type="protein sequence ID" value="EDV29443.1"/>
    <property type="molecule type" value="Genomic_DNA"/>
</dbReference>
<dbReference type="InterPro" id="IPR035309">
    <property type="entry name" value="PSME4"/>
</dbReference>
<dbReference type="SUPFAM" id="SSF48371">
    <property type="entry name" value="ARM repeat"/>
    <property type="match status" value="1"/>
</dbReference>
<keyword evidence="4" id="KW-0963">Cytoplasm</keyword>
<dbReference type="GO" id="GO:0010499">
    <property type="term" value="P:proteasomal ubiquitin-independent protein catabolic process"/>
    <property type="evidence" value="ECO:0000318"/>
    <property type="project" value="GO_Central"/>
</dbReference>
<dbReference type="GO" id="GO:0005829">
    <property type="term" value="C:cytosol"/>
    <property type="evidence" value="ECO:0000318"/>
    <property type="project" value="GO_Central"/>
</dbReference>
<dbReference type="Pfam" id="PF11919">
    <property type="entry name" value="PSME4_C"/>
    <property type="match status" value="1"/>
</dbReference>
<comment type="similarity">
    <text evidence="3">Belongs to the BLM10 family.</text>
</comment>
<feature type="domain" description="Proteasome activator Blm10 middle HEAT repeats region" evidence="10">
    <location>
        <begin position="323"/>
        <end position="454"/>
    </location>
</feature>
<feature type="domain" description="Proteasome activator complex subunit 4 C-terminal" evidence="9">
    <location>
        <begin position="1455"/>
        <end position="1540"/>
    </location>
</feature>
<dbReference type="InterPro" id="IPR055455">
    <property type="entry name" value="HEAT_PSME4"/>
</dbReference>
<reference evidence="12 13" key="1">
    <citation type="journal article" date="2008" name="Nature">
        <title>The Trichoplax genome and the nature of placozoans.</title>
        <authorList>
            <person name="Srivastava M."/>
            <person name="Begovic E."/>
            <person name="Chapman J."/>
            <person name="Putnam N.H."/>
            <person name="Hellsten U."/>
            <person name="Kawashima T."/>
            <person name="Kuo A."/>
            <person name="Mitros T."/>
            <person name="Salamov A."/>
            <person name="Carpenter M.L."/>
            <person name="Signorovitch A.Y."/>
            <person name="Moreno M.A."/>
            <person name="Kamm K."/>
            <person name="Grimwood J."/>
            <person name="Schmutz J."/>
            <person name="Shapiro H."/>
            <person name="Grigoriev I.V."/>
            <person name="Buss L.W."/>
            <person name="Schierwater B."/>
            <person name="Dellaporta S.L."/>
            <person name="Rokhsar D.S."/>
        </authorList>
    </citation>
    <scope>NUCLEOTIDE SEQUENCE [LARGE SCALE GENOMIC DNA]</scope>
    <source>
        <strain evidence="12 13">Grell-BS-1999</strain>
    </source>
</reference>
<evidence type="ECO:0000256" key="1">
    <source>
        <dbReference type="ARBA" id="ARBA00004123"/>
    </source>
</evidence>
<evidence type="ECO:0000256" key="4">
    <source>
        <dbReference type="ARBA" id="ARBA00022490"/>
    </source>
</evidence>